<evidence type="ECO:0000313" key="3">
    <source>
        <dbReference type="Proteomes" id="UP000593765"/>
    </source>
</evidence>
<evidence type="ECO:0008006" key="4">
    <source>
        <dbReference type="Google" id="ProtNLM"/>
    </source>
</evidence>
<proteinExistence type="predicted"/>
<dbReference type="Pfam" id="PF12869">
    <property type="entry name" value="tRNA_anti-like"/>
    <property type="match status" value="1"/>
</dbReference>
<dbReference type="KEGG" id="hbs:IPV69_21255"/>
<gene>
    <name evidence="2" type="ORF">IPV69_21255</name>
</gene>
<sequence>MSQTHLPAPGGRPKSSALLIGVAIGVLVIAGAGVIWMMMLNKPAPVATQPSEPAKPVAVVLDGPAIEADATALINLFKDKQEEAEAKYNGKVVDVTGSISAKLDGNLDGTRAIALEGGVQRFAGVRCVLKEANYFQLADLERGETVTIRGRCEGLTTDVVLRDCAVIRKVP</sequence>
<keyword evidence="1" id="KW-0472">Membrane</keyword>
<reference evidence="2 3" key="1">
    <citation type="submission" date="2020-10" db="EMBL/GenBank/DDBJ databases">
        <title>Wide distribution of Phycisphaera-like planctomycetes from WD2101 soil group in peatlands and genome analysis of the first cultivated representative.</title>
        <authorList>
            <person name="Dedysh S.N."/>
            <person name="Beletsky A.V."/>
            <person name="Ivanova A."/>
            <person name="Kulichevskaya I.S."/>
            <person name="Suzina N.E."/>
            <person name="Philippov D.A."/>
            <person name="Rakitin A.L."/>
            <person name="Mardanov A.V."/>
            <person name="Ravin N.V."/>
        </authorList>
    </citation>
    <scope>NUCLEOTIDE SEQUENCE [LARGE SCALE GENOMIC DNA]</scope>
    <source>
        <strain evidence="2 3">M1803</strain>
    </source>
</reference>
<keyword evidence="3" id="KW-1185">Reference proteome</keyword>
<accession>A0A7M2WU87</accession>
<dbReference type="InterPro" id="IPR024422">
    <property type="entry name" value="Protein_unknown_function_OB"/>
</dbReference>
<dbReference type="Proteomes" id="UP000593765">
    <property type="component" value="Chromosome"/>
</dbReference>
<organism evidence="2 3">
    <name type="scientific">Humisphaera borealis</name>
    <dbReference type="NCBI Taxonomy" id="2807512"/>
    <lineage>
        <taxon>Bacteria</taxon>
        <taxon>Pseudomonadati</taxon>
        <taxon>Planctomycetota</taxon>
        <taxon>Phycisphaerae</taxon>
        <taxon>Tepidisphaerales</taxon>
        <taxon>Tepidisphaeraceae</taxon>
        <taxon>Humisphaera</taxon>
    </lineage>
</organism>
<name>A0A7M2WU87_9BACT</name>
<dbReference type="EMBL" id="CP063458">
    <property type="protein sequence ID" value="QOV88732.1"/>
    <property type="molecule type" value="Genomic_DNA"/>
</dbReference>
<evidence type="ECO:0000256" key="1">
    <source>
        <dbReference type="SAM" id="Phobius"/>
    </source>
</evidence>
<feature type="transmembrane region" description="Helical" evidence="1">
    <location>
        <begin position="16"/>
        <end position="39"/>
    </location>
</feature>
<protein>
    <recommendedName>
        <fullName evidence="4">tRNA_anti-like</fullName>
    </recommendedName>
</protein>
<dbReference type="RefSeq" id="WP_206291734.1">
    <property type="nucleotide sequence ID" value="NZ_CP063458.1"/>
</dbReference>
<keyword evidence="1" id="KW-0812">Transmembrane</keyword>
<dbReference type="AlphaFoldDB" id="A0A7M2WU87"/>
<evidence type="ECO:0000313" key="2">
    <source>
        <dbReference type="EMBL" id="QOV88732.1"/>
    </source>
</evidence>
<keyword evidence="1" id="KW-1133">Transmembrane helix</keyword>